<name>A0A4P7VR84_9BACT</name>
<evidence type="ECO:0000313" key="3">
    <source>
        <dbReference type="Proteomes" id="UP000297031"/>
    </source>
</evidence>
<protein>
    <submittedName>
        <fullName evidence="2">Uncharacterized protein</fullName>
    </submittedName>
</protein>
<feature type="transmembrane region" description="Helical" evidence="1">
    <location>
        <begin position="224"/>
        <end position="242"/>
    </location>
</feature>
<evidence type="ECO:0000313" key="2">
    <source>
        <dbReference type="EMBL" id="QCD36849.1"/>
    </source>
</evidence>
<dbReference type="RefSeq" id="WP_238337247.1">
    <property type="nucleotide sequence ID" value="NZ_CP039393.1"/>
</dbReference>
<sequence length="253" mass="28048">MDAKCDCMDSFSWRRVGRVARFYFPYIKKQLIIYPAFSILGMVIVILSERVAGLGYGLFLAVKGALSMMLVFAPTIFASRNGLDVETVLPATGAEKSTFIIGYVCIVVPILLYLPVFGGMPCDMLKDNADIARVLALRSSLSASTYGFTIIENLFPISVCLYVVMKRTTNRILLGMVWSVVALISMSFVGGIYGMVMAIYGRFWEKSSSDVESVMKLVTEGMESFVIVLGVILLICSIFVLYRTHKVISNRQI</sequence>
<gene>
    <name evidence="2" type="ORF">E7746_13660</name>
</gene>
<organism evidence="2 3">
    <name type="scientific">Muribaculum gordoncarteri</name>
    <dbReference type="NCBI Taxonomy" id="2530390"/>
    <lineage>
        <taxon>Bacteria</taxon>
        <taxon>Pseudomonadati</taxon>
        <taxon>Bacteroidota</taxon>
        <taxon>Bacteroidia</taxon>
        <taxon>Bacteroidales</taxon>
        <taxon>Muribaculaceae</taxon>
        <taxon>Muribaculum</taxon>
    </lineage>
</organism>
<keyword evidence="3" id="KW-1185">Reference proteome</keyword>
<feature type="transmembrane region" description="Helical" evidence="1">
    <location>
        <begin position="31"/>
        <end position="48"/>
    </location>
</feature>
<keyword evidence="1" id="KW-0472">Membrane</keyword>
<accession>A0A4P7VR84</accession>
<keyword evidence="1" id="KW-0812">Transmembrane</keyword>
<dbReference type="Proteomes" id="UP000297031">
    <property type="component" value="Chromosome"/>
</dbReference>
<feature type="transmembrane region" description="Helical" evidence="1">
    <location>
        <begin position="145"/>
        <end position="165"/>
    </location>
</feature>
<evidence type="ECO:0000256" key="1">
    <source>
        <dbReference type="SAM" id="Phobius"/>
    </source>
</evidence>
<dbReference type="KEGG" id="mgod:E7746_13660"/>
<keyword evidence="1" id="KW-1133">Transmembrane helix</keyword>
<feature type="transmembrane region" description="Helical" evidence="1">
    <location>
        <begin position="99"/>
        <end position="118"/>
    </location>
</feature>
<dbReference type="AlphaFoldDB" id="A0A4P7VR84"/>
<feature type="transmembrane region" description="Helical" evidence="1">
    <location>
        <begin position="177"/>
        <end position="204"/>
    </location>
</feature>
<feature type="transmembrane region" description="Helical" evidence="1">
    <location>
        <begin position="54"/>
        <end position="78"/>
    </location>
</feature>
<reference evidence="2 3" key="1">
    <citation type="submission" date="2019-02" db="EMBL/GenBank/DDBJ databases">
        <title>Isolation and identification of novel species under the genus Muribaculum.</title>
        <authorList>
            <person name="Miyake S."/>
            <person name="Ding Y."/>
            <person name="Low A."/>
            <person name="Soh M."/>
            <person name="Seedorf H."/>
        </authorList>
    </citation>
    <scope>NUCLEOTIDE SEQUENCE [LARGE SCALE GENOMIC DNA]</scope>
    <source>
        <strain evidence="2 3">TLL-A4</strain>
    </source>
</reference>
<dbReference type="EMBL" id="CP039393">
    <property type="protein sequence ID" value="QCD36849.1"/>
    <property type="molecule type" value="Genomic_DNA"/>
</dbReference>
<proteinExistence type="predicted"/>